<accession>A0ACC1NK15</accession>
<keyword evidence="2" id="KW-1185">Reference proteome</keyword>
<gene>
    <name evidence="1" type="ORF">NQ176_g3678</name>
</gene>
<dbReference type="Proteomes" id="UP001143910">
    <property type="component" value="Unassembled WGS sequence"/>
</dbReference>
<evidence type="ECO:0000313" key="2">
    <source>
        <dbReference type="Proteomes" id="UP001143910"/>
    </source>
</evidence>
<protein>
    <submittedName>
        <fullName evidence="1">Uncharacterized protein</fullName>
    </submittedName>
</protein>
<comment type="caution">
    <text evidence="1">The sequence shown here is derived from an EMBL/GenBank/DDBJ whole genome shotgun (WGS) entry which is preliminary data.</text>
</comment>
<reference evidence="1" key="1">
    <citation type="submission" date="2022-08" db="EMBL/GenBank/DDBJ databases">
        <title>Genome Sequence of Lecanicillium fungicola.</title>
        <authorList>
            <person name="Buettner E."/>
        </authorList>
    </citation>
    <scope>NUCLEOTIDE SEQUENCE</scope>
    <source>
        <strain evidence="1">Babe33</strain>
    </source>
</reference>
<evidence type="ECO:0000313" key="1">
    <source>
        <dbReference type="EMBL" id="KAJ2978693.1"/>
    </source>
</evidence>
<name>A0ACC1NK15_9HYPO</name>
<sequence>MLSIKEMPTTPAETTRVLDYTGFVPESDWSHEDESLETYKAIEVNHQKFGLVIFLTCAIIPIVLSSIRFLPWPPMFVSKFRGYMVDPPLFGSRHSEPIHNMFMVPTRGQALFILYIWGVNIILVGIGYHCNSGSTCVSANGMSELNRIRAVANRLGVLSFANLPLVILFAGRNNIILWLTNWSRTTFLFIHRYVAFIAMVEAVLHFVLFMYISLRNLSSEQFLDLSKKPYYVCGLIATVSLIALIITGFHPLRNRAYEVFVALHIFFTILVLVGTYVHIITRFGTKRGHETWLYLATAIWVLDRVLRALRYLSRGVKTAYIIPIDEDYIRVDIPGVSARGHVYLHFLTVSKWRLWESHPFSVGSITSWQDDQNQVDAMAFRKSFSYFEKALNPGLGGGRKQSVSASRMPSTSSCADSLAVHWMKGTGITLLIRRQSGITNRLRDPSLYMKGIPVLVEGSYNEEMTRLQDDHIRPTAEFPNMICIAGGVGITGALPFLDKFEAKNGQFYTKKLFWVVRSMPLVNAVEDMLITGQTTDAAERQWGDVDVTLCVGPRPNLSFTMHRMLYRQSGGTIVVVCGPPAMADEVRCFISRIARNGGYGESKMKVKVIVECFSW</sequence>
<proteinExistence type="predicted"/>
<organism evidence="1 2">
    <name type="scientific">Zarea fungicola</name>
    <dbReference type="NCBI Taxonomy" id="93591"/>
    <lineage>
        <taxon>Eukaryota</taxon>
        <taxon>Fungi</taxon>
        <taxon>Dikarya</taxon>
        <taxon>Ascomycota</taxon>
        <taxon>Pezizomycotina</taxon>
        <taxon>Sordariomycetes</taxon>
        <taxon>Hypocreomycetidae</taxon>
        <taxon>Hypocreales</taxon>
        <taxon>Cordycipitaceae</taxon>
        <taxon>Zarea</taxon>
    </lineage>
</organism>
<dbReference type="EMBL" id="JANJQO010000352">
    <property type="protein sequence ID" value="KAJ2978693.1"/>
    <property type="molecule type" value="Genomic_DNA"/>
</dbReference>